<dbReference type="Proteomes" id="UP001595752">
    <property type="component" value="Unassembled WGS sequence"/>
</dbReference>
<sequence>MRIALSLEEYEIQSKKETYEQHPCRNCVWATWQKEAVVMWLFARCMKEKNK</sequence>
<dbReference type="RefSeq" id="WP_377918264.1">
    <property type="nucleotide sequence ID" value="NZ_JBHRZT010000072.1"/>
</dbReference>
<gene>
    <name evidence="1" type="ORF">ACFOU2_21340</name>
</gene>
<dbReference type="EMBL" id="JBHRZT010000072">
    <property type="protein sequence ID" value="MFC3885879.1"/>
    <property type="molecule type" value="Genomic_DNA"/>
</dbReference>
<protein>
    <submittedName>
        <fullName evidence="1">Uncharacterized protein</fullName>
    </submittedName>
</protein>
<keyword evidence="2" id="KW-1185">Reference proteome</keyword>
<organism evidence="1 2">
    <name type="scientific">Bacillus songklensis</name>
    <dbReference type="NCBI Taxonomy" id="1069116"/>
    <lineage>
        <taxon>Bacteria</taxon>
        <taxon>Bacillati</taxon>
        <taxon>Bacillota</taxon>
        <taxon>Bacilli</taxon>
        <taxon>Bacillales</taxon>
        <taxon>Bacillaceae</taxon>
        <taxon>Bacillus</taxon>
    </lineage>
</organism>
<comment type="caution">
    <text evidence="1">The sequence shown here is derived from an EMBL/GenBank/DDBJ whole genome shotgun (WGS) entry which is preliminary data.</text>
</comment>
<evidence type="ECO:0000313" key="1">
    <source>
        <dbReference type="EMBL" id="MFC3885879.1"/>
    </source>
</evidence>
<proteinExistence type="predicted"/>
<reference evidence="2" key="1">
    <citation type="journal article" date="2019" name="Int. J. Syst. Evol. Microbiol.">
        <title>The Global Catalogue of Microorganisms (GCM) 10K type strain sequencing project: providing services to taxonomists for standard genome sequencing and annotation.</title>
        <authorList>
            <consortium name="The Broad Institute Genomics Platform"/>
            <consortium name="The Broad Institute Genome Sequencing Center for Infectious Disease"/>
            <person name="Wu L."/>
            <person name="Ma J."/>
        </authorList>
    </citation>
    <scope>NUCLEOTIDE SEQUENCE [LARGE SCALE GENOMIC DNA]</scope>
    <source>
        <strain evidence="2">CCUG 61889</strain>
    </source>
</reference>
<accession>A0ABV8B8R5</accession>
<evidence type="ECO:0000313" key="2">
    <source>
        <dbReference type="Proteomes" id="UP001595752"/>
    </source>
</evidence>
<name>A0ABV8B8R5_9BACI</name>